<accession>A0AAN6IGT2</accession>
<evidence type="ECO:0000313" key="13">
    <source>
        <dbReference type="EMBL" id="KAI1617001.1"/>
    </source>
</evidence>
<dbReference type="Proteomes" id="UP001203852">
    <property type="component" value="Unassembled WGS sequence"/>
</dbReference>
<dbReference type="InterPro" id="IPR036236">
    <property type="entry name" value="Znf_C2H2_sf"/>
</dbReference>
<keyword evidence="4" id="KW-0805">Transcription regulation</keyword>
<keyword evidence="14" id="KW-1185">Reference proteome</keyword>
<comment type="caution">
    <text evidence="13">The sequence shown here is derived from an EMBL/GenBank/DDBJ whole genome shotgun (WGS) entry which is preliminary data.</text>
</comment>
<reference evidence="13" key="1">
    <citation type="journal article" date="2022" name="bioRxiv">
        <title>Deciphering the potential niche of two novel black yeast fungi from a biological soil crust based on their genomes, phenotypes, and melanin regulation.</title>
        <authorList>
            <consortium name="DOE Joint Genome Institute"/>
            <person name="Carr E.C."/>
            <person name="Barton Q."/>
            <person name="Grambo S."/>
            <person name="Sullivan M."/>
            <person name="Renfro C.M."/>
            <person name="Kuo A."/>
            <person name="Pangilinan J."/>
            <person name="Lipzen A."/>
            <person name="Keymanesh K."/>
            <person name="Savage E."/>
            <person name="Barry K."/>
            <person name="Grigoriev I.V."/>
            <person name="Riekhof W.R."/>
            <person name="Harris S.S."/>
        </authorList>
    </citation>
    <scope>NUCLEOTIDE SEQUENCE</scope>
    <source>
        <strain evidence="13">JF 03-4F</strain>
    </source>
</reference>
<evidence type="ECO:0000256" key="6">
    <source>
        <dbReference type="ARBA" id="ARBA00023163"/>
    </source>
</evidence>
<gene>
    <name evidence="13" type="ORF">EDD36DRAFT_472308</name>
</gene>
<dbReference type="EMBL" id="MU404351">
    <property type="protein sequence ID" value="KAI1617001.1"/>
    <property type="molecule type" value="Genomic_DNA"/>
</dbReference>
<dbReference type="GO" id="GO:0008270">
    <property type="term" value="F:zinc ion binding"/>
    <property type="evidence" value="ECO:0007669"/>
    <property type="project" value="UniProtKB-KW"/>
</dbReference>
<evidence type="ECO:0000256" key="7">
    <source>
        <dbReference type="ARBA" id="ARBA00023242"/>
    </source>
</evidence>
<keyword evidence="6" id="KW-0804">Transcription</keyword>
<dbReference type="PANTHER" id="PTHR47660">
    <property type="entry name" value="TRANSCRIPTION FACTOR WITH C2H2 AND ZN(2)-CYS(6) DNA BINDING DOMAIN (EUROFUNG)-RELATED-RELATED"/>
    <property type="match status" value="1"/>
</dbReference>
<dbReference type="PANTHER" id="PTHR47660:SF2">
    <property type="entry name" value="TRANSCRIPTION FACTOR WITH C2H2 AND ZN(2)-CYS(6) DNA BINDING DOMAIN (EUROFUNG)"/>
    <property type="match status" value="1"/>
</dbReference>
<feature type="domain" description="Zn(2)-C6 fungal-type" evidence="11">
    <location>
        <begin position="89"/>
        <end position="118"/>
    </location>
</feature>
<dbReference type="GO" id="GO:0003677">
    <property type="term" value="F:DNA binding"/>
    <property type="evidence" value="ECO:0007669"/>
    <property type="project" value="UniProtKB-KW"/>
</dbReference>
<dbReference type="InterPro" id="IPR013087">
    <property type="entry name" value="Znf_C2H2_type"/>
</dbReference>
<dbReference type="Pfam" id="PF00172">
    <property type="entry name" value="Zn_clus"/>
    <property type="match status" value="1"/>
</dbReference>
<evidence type="ECO:0000256" key="1">
    <source>
        <dbReference type="ARBA" id="ARBA00022723"/>
    </source>
</evidence>
<evidence type="ECO:0000256" key="10">
    <source>
        <dbReference type="SAM" id="Phobius"/>
    </source>
</evidence>
<dbReference type="PROSITE" id="PS50157">
    <property type="entry name" value="ZINC_FINGER_C2H2_2"/>
    <property type="match status" value="2"/>
</dbReference>
<keyword evidence="10" id="KW-0812">Transmembrane</keyword>
<dbReference type="SMART" id="SM00355">
    <property type="entry name" value="ZnF_C2H2"/>
    <property type="match status" value="2"/>
</dbReference>
<evidence type="ECO:0000256" key="8">
    <source>
        <dbReference type="PROSITE-ProRule" id="PRU00042"/>
    </source>
</evidence>
<name>A0AAN6IGT2_9EURO</name>
<evidence type="ECO:0000259" key="11">
    <source>
        <dbReference type="PROSITE" id="PS50048"/>
    </source>
</evidence>
<keyword evidence="7" id="KW-0539">Nucleus</keyword>
<keyword evidence="1" id="KW-0479">Metal-binding</keyword>
<dbReference type="CDD" id="cd00067">
    <property type="entry name" value="GAL4"/>
    <property type="match status" value="1"/>
</dbReference>
<evidence type="ECO:0000256" key="5">
    <source>
        <dbReference type="ARBA" id="ARBA00023125"/>
    </source>
</evidence>
<feature type="domain" description="C2H2-type" evidence="12">
    <location>
        <begin position="11"/>
        <end position="38"/>
    </location>
</feature>
<feature type="region of interest" description="Disordered" evidence="9">
    <location>
        <begin position="293"/>
        <end position="314"/>
    </location>
</feature>
<dbReference type="Gene3D" id="3.30.160.60">
    <property type="entry name" value="Classic Zinc Finger"/>
    <property type="match status" value="2"/>
</dbReference>
<keyword evidence="3" id="KW-0862">Zinc</keyword>
<evidence type="ECO:0000259" key="12">
    <source>
        <dbReference type="PROSITE" id="PS50157"/>
    </source>
</evidence>
<dbReference type="SMART" id="SM00066">
    <property type="entry name" value="GAL4"/>
    <property type="match status" value="1"/>
</dbReference>
<keyword evidence="10" id="KW-0472">Membrane</keyword>
<evidence type="ECO:0000256" key="9">
    <source>
        <dbReference type="SAM" id="MobiDB-lite"/>
    </source>
</evidence>
<evidence type="ECO:0000313" key="14">
    <source>
        <dbReference type="Proteomes" id="UP001203852"/>
    </source>
</evidence>
<evidence type="ECO:0000256" key="4">
    <source>
        <dbReference type="ARBA" id="ARBA00023015"/>
    </source>
</evidence>
<protein>
    <submittedName>
        <fullName evidence="13">Uncharacterized protein</fullName>
    </submittedName>
</protein>
<dbReference type="AlphaFoldDB" id="A0AAN6IGT2"/>
<evidence type="ECO:0000256" key="3">
    <source>
        <dbReference type="ARBA" id="ARBA00022833"/>
    </source>
</evidence>
<dbReference type="SUPFAM" id="SSF57667">
    <property type="entry name" value="beta-beta-alpha zinc fingers"/>
    <property type="match status" value="1"/>
</dbReference>
<feature type="transmembrane region" description="Helical" evidence="10">
    <location>
        <begin position="717"/>
        <end position="739"/>
    </location>
</feature>
<dbReference type="FunFam" id="3.30.160.60:FF:002343">
    <property type="entry name" value="Zinc finger protein 33A"/>
    <property type="match status" value="1"/>
</dbReference>
<evidence type="ECO:0000256" key="2">
    <source>
        <dbReference type="ARBA" id="ARBA00022771"/>
    </source>
</evidence>
<dbReference type="PROSITE" id="PS00463">
    <property type="entry name" value="ZN2_CY6_FUNGAL_1"/>
    <property type="match status" value="1"/>
</dbReference>
<sequence>MATTSNPAGLYTCGLCKAEYSRADHLIRHVRSHTRQRPFVCSICAKGFGRQDLLKRHMTTHNAGNSFDPDISMSRGTSNGRNGHRVHQACKACSEKKLKCTDEKPCKRCSEKNIFCDFDTDMQGYNQPTASDISRPFEQDDSGSNGAVSQVSDNNVDVNENLTGHDDTQYRVSEAFSAVEVHQSNEEMTTPWDTTVRDMLDSALNLPVMSDYVQFDQDSIFEDTDFSFYSKLFPSELPPLFPVPSVSEASPQPSTISIGAEAYRTSTVFATWNPRKEDSHHTDQQDLVLPHDIEPRTNNAQPPGTVATPKDNLSQSSRDQMLAMILRTSSRTDSHRIAGSFPTLQILQGLVRHALLHMQERLIGMFIHIPTLDLNKERPELVGSLVAYGCIVSPSPAVRKFGYALQETVRVAINQLVQEEHATLRELGVAQAFYLQLYLGYWSGISRKIELAESSSMLGVTMLRRGKRLCADQYHPPEVFLDLQDLTIHEKWLKWVEQESMKRLVYFAMCLEFHVAPSRGLGALFTCGEMGTPLPTSTKVWNTASANQWWETLTQDITLATQQPLPLNRVLRQPNLLANNLAVGDREFTAFAYLAGFWSLVEDHWHMNSLLPDTQAVDDFVLKSRHTELSTILECFKSEFTDQIETSPEVQILQDLVGLHLHVSLDEIARYCGKGTEDEGRASAPYVQRWYQSTQSRAAIWHAGQILRATRLLPPGGLVDIFVAGLYHAALVLWVWGLLCRIRPSTWVSNGPEVVLDDAETAEVVKFLKSGRLKPYLTNQGGNKFPLEDLASVTELARDIITKNWGREPLPLTTMETFRFLQDFSKITRQRFDEMVIKNSST</sequence>
<feature type="domain" description="C2H2-type" evidence="12">
    <location>
        <begin position="39"/>
        <end position="66"/>
    </location>
</feature>
<dbReference type="InterPro" id="IPR036864">
    <property type="entry name" value="Zn2-C6_fun-type_DNA-bd_sf"/>
</dbReference>
<dbReference type="GO" id="GO:0000981">
    <property type="term" value="F:DNA-binding transcription factor activity, RNA polymerase II-specific"/>
    <property type="evidence" value="ECO:0007669"/>
    <property type="project" value="InterPro"/>
</dbReference>
<dbReference type="PROSITE" id="PS00028">
    <property type="entry name" value="ZINC_FINGER_C2H2_1"/>
    <property type="match status" value="2"/>
</dbReference>
<feature type="region of interest" description="Disordered" evidence="9">
    <location>
        <begin position="127"/>
        <end position="152"/>
    </location>
</feature>
<keyword evidence="2 8" id="KW-0863">Zinc-finger</keyword>
<keyword evidence="10" id="KW-1133">Transmembrane helix</keyword>
<dbReference type="PROSITE" id="PS50048">
    <property type="entry name" value="ZN2_CY6_FUNGAL_2"/>
    <property type="match status" value="1"/>
</dbReference>
<dbReference type="Pfam" id="PF00096">
    <property type="entry name" value="zf-C2H2"/>
    <property type="match status" value="2"/>
</dbReference>
<dbReference type="SUPFAM" id="SSF57701">
    <property type="entry name" value="Zn2/Cys6 DNA-binding domain"/>
    <property type="match status" value="1"/>
</dbReference>
<proteinExistence type="predicted"/>
<dbReference type="Gene3D" id="4.10.240.10">
    <property type="entry name" value="Zn(2)-C6 fungal-type DNA-binding domain"/>
    <property type="match status" value="1"/>
</dbReference>
<dbReference type="InterPro" id="IPR001138">
    <property type="entry name" value="Zn2Cys6_DnaBD"/>
</dbReference>
<organism evidence="13 14">
    <name type="scientific">Exophiala viscosa</name>
    <dbReference type="NCBI Taxonomy" id="2486360"/>
    <lineage>
        <taxon>Eukaryota</taxon>
        <taxon>Fungi</taxon>
        <taxon>Dikarya</taxon>
        <taxon>Ascomycota</taxon>
        <taxon>Pezizomycotina</taxon>
        <taxon>Eurotiomycetes</taxon>
        <taxon>Chaetothyriomycetidae</taxon>
        <taxon>Chaetothyriales</taxon>
        <taxon>Herpotrichiellaceae</taxon>
        <taxon>Exophiala</taxon>
    </lineage>
</organism>
<keyword evidence="5" id="KW-0238">DNA-binding</keyword>